<comment type="similarity">
    <text evidence="1 8">Belongs to the cytochrome P450 family.</text>
</comment>
<dbReference type="InterPro" id="IPR017972">
    <property type="entry name" value="Cyt_P450_CS"/>
</dbReference>
<keyword evidence="3 7" id="KW-0479">Metal-binding</keyword>
<proteinExistence type="inferred from homology"/>
<evidence type="ECO:0000256" key="4">
    <source>
        <dbReference type="ARBA" id="ARBA00023002"/>
    </source>
</evidence>
<keyword evidence="6 8" id="KW-0503">Monooxygenase</keyword>
<keyword evidence="4 8" id="KW-0560">Oxidoreductase</keyword>
<dbReference type="HOGENOM" id="CLU_001570_15_5_3"/>
<dbReference type="Gene3D" id="1.10.630.10">
    <property type="entry name" value="Cytochrome P450"/>
    <property type="match status" value="1"/>
</dbReference>
<name>E0UCS7_GLOV7</name>
<evidence type="ECO:0000256" key="5">
    <source>
        <dbReference type="ARBA" id="ARBA00023004"/>
    </source>
</evidence>
<dbReference type="GO" id="GO:0020037">
    <property type="term" value="F:heme binding"/>
    <property type="evidence" value="ECO:0007669"/>
    <property type="project" value="InterPro"/>
</dbReference>
<evidence type="ECO:0000256" key="8">
    <source>
        <dbReference type="RuleBase" id="RU000461"/>
    </source>
</evidence>
<reference evidence="10" key="1">
    <citation type="journal article" date="2011" name="MBio">
        <title>Novel metabolic attributes of the genus Cyanothece, comprising a group of unicellular nitrogen-fixing Cyanobacteria.</title>
        <authorList>
            <person name="Bandyopadhyay A."/>
            <person name="Elvitigala T."/>
            <person name="Welsh E."/>
            <person name="Stockel J."/>
            <person name="Liberton M."/>
            <person name="Min H."/>
            <person name="Sherman L.A."/>
            <person name="Pakrasi H.B."/>
        </authorList>
    </citation>
    <scope>NUCLEOTIDE SEQUENCE [LARGE SCALE GENOMIC DNA]</scope>
    <source>
        <strain evidence="10">PCC 7822</strain>
    </source>
</reference>
<organism evidence="9 10">
    <name type="scientific">Gloeothece verrucosa (strain PCC 7822)</name>
    <name type="common">Cyanothece sp. (strain PCC 7822)</name>
    <dbReference type="NCBI Taxonomy" id="497965"/>
    <lineage>
        <taxon>Bacteria</taxon>
        <taxon>Bacillati</taxon>
        <taxon>Cyanobacteriota</taxon>
        <taxon>Cyanophyceae</taxon>
        <taxon>Oscillatoriophycideae</taxon>
        <taxon>Chroococcales</taxon>
        <taxon>Aphanothecaceae</taxon>
        <taxon>Gloeothece</taxon>
        <taxon>Gloeothece verrucosa</taxon>
    </lineage>
</organism>
<evidence type="ECO:0000256" key="1">
    <source>
        <dbReference type="ARBA" id="ARBA00010617"/>
    </source>
</evidence>
<dbReference type="eggNOG" id="COG2124">
    <property type="taxonomic scope" value="Bacteria"/>
</dbReference>
<dbReference type="PRINTS" id="PR00463">
    <property type="entry name" value="EP450I"/>
</dbReference>
<dbReference type="CDD" id="cd11044">
    <property type="entry name" value="CYP120A1_CYP26-like"/>
    <property type="match status" value="1"/>
</dbReference>
<dbReference type="AlphaFoldDB" id="E0UCS7"/>
<dbReference type="RefSeq" id="WP_013323340.1">
    <property type="nucleotide sequence ID" value="NC_014501.1"/>
</dbReference>
<dbReference type="OrthoDB" id="446280at2"/>
<evidence type="ECO:0000256" key="3">
    <source>
        <dbReference type="ARBA" id="ARBA00022723"/>
    </source>
</evidence>
<evidence type="ECO:0000256" key="6">
    <source>
        <dbReference type="ARBA" id="ARBA00023033"/>
    </source>
</evidence>
<dbReference type="STRING" id="497965.Cyan7822_3321"/>
<dbReference type="GO" id="GO:0004497">
    <property type="term" value="F:monooxygenase activity"/>
    <property type="evidence" value="ECO:0007669"/>
    <property type="project" value="UniProtKB-KW"/>
</dbReference>
<keyword evidence="5 7" id="KW-0408">Iron</keyword>
<dbReference type="InterPro" id="IPR002401">
    <property type="entry name" value="Cyt_P450_E_grp-I"/>
</dbReference>
<evidence type="ECO:0000256" key="7">
    <source>
        <dbReference type="PIRSR" id="PIRSR602401-1"/>
    </source>
</evidence>
<dbReference type="PANTHER" id="PTHR24286:SF384">
    <property type="entry name" value="P450, PUTATIVE (EUROFUNG)-RELATED"/>
    <property type="match status" value="1"/>
</dbReference>
<dbReference type="GO" id="GO:0005506">
    <property type="term" value="F:iron ion binding"/>
    <property type="evidence" value="ECO:0007669"/>
    <property type="project" value="InterPro"/>
</dbReference>
<accession>E0UCS7</accession>
<dbReference type="GO" id="GO:0016705">
    <property type="term" value="F:oxidoreductase activity, acting on paired donors, with incorporation or reduction of molecular oxygen"/>
    <property type="evidence" value="ECO:0007669"/>
    <property type="project" value="InterPro"/>
</dbReference>
<dbReference type="EMBL" id="CP002198">
    <property type="protein sequence ID" value="ADN15271.1"/>
    <property type="molecule type" value="Genomic_DNA"/>
</dbReference>
<keyword evidence="10" id="KW-1185">Reference proteome</keyword>
<dbReference type="SMR" id="E0UCS7"/>
<evidence type="ECO:0000313" key="9">
    <source>
        <dbReference type="EMBL" id="ADN15271.1"/>
    </source>
</evidence>
<protein>
    <submittedName>
        <fullName evidence="9">Cytochrome P450</fullName>
    </submittedName>
</protein>
<dbReference type="KEGG" id="cyj:Cyan7822_3321"/>
<dbReference type="Pfam" id="PF00067">
    <property type="entry name" value="p450"/>
    <property type="match status" value="1"/>
</dbReference>
<dbReference type="GO" id="GO:0016125">
    <property type="term" value="P:sterol metabolic process"/>
    <property type="evidence" value="ECO:0007669"/>
    <property type="project" value="TreeGrafter"/>
</dbReference>
<keyword evidence="2 7" id="KW-0349">Heme</keyword>
<dbReference type="PROSITE" id="PS00086">
    <property type="entry name" value="CYTOCHROME_P450"/>
    <property type="match status" value="1"/>
</dbReference>
<dbReference type="InterPro" id="IPR036396">
    <property type="entry name" value="Cyt_P450_sf"/>
</dbReference>
<evidence type="ECO:0000256" key="2">
    <source>
        <dbReference type="ARBA" id="ARBA00022617"/>
    </source>
</evidence>
<dbReference type="SUPFAM" id="SSF48264">
    <property type="entry name" value="Cytochrome P450"/>
    <property type="match status" value="1"/>
</dbReference>
<gene>
    <name evidence="9" type="ordered locus">Cyan7822_3321</name>
</gene>
<evidence type="ECO:0000313" key="10">
    <source>
        <dbReference type="Proteomes" id="UP000008206"/>
    </source>
</evidence>
<dbReference type="Proteomes" id="UP000008206">
    <property type="component" value="Chromosome"/>
</dbReference>
<comment type="cofactor">
    <cofactor evidence="7">
        <name>heme</name>
        <dbReference type="ChEBI" id="CHEBI:30413"/>
    </cofactor>
</comment>
<sequence>MTQRTLDGQSYPLPPGNLGLPILGETLSFLQDRNFANKRHKKYGSVFKTHLFGRPTVILMGPEANRFILSTHFDHFSWREGWPKMFRELLGRSLFLQDGEEHRRNRKLLMPAFHGPALNQYITTMEEIIDRYLNNWEKQGSIAWFFELKKMTFEIASILLIGSEPGELTDMLSQWFTELTSGLFTLPIALPGTTYSKALKARDRLLNHIEKVVQERQKHPTSDALGLLVQTRDEEGNSLSLEELKVQALLMLFAGHETTTSMLASFNMVLAQNRQIRARLNTEIENISPKGSITLEQLRQMTYLDQVLKEVERFYPPVAGGFRGVVKPCVFGGYYIPEGWQLLYRIDATHLDQRVYTNPEQFDPDRFSPERAENKKMEYSLVGFGGGSRICLGYTFAQMEMKIFAVHLLRHYDWELLPDQDLSFHPISTINSGSGLLVKFYRYN</sequence>
<feature type="binding site" description="axial binding residue" evidence="7">
    <location>
        <position position="391"/>
    </location>
    <ligand>
        <name>heme</name>
        <dbReference type="ChEBI" id="CHEBI:30413"/>
    </ligand>
    <ligandPart>
        <name>Fe</name>
        <dbReference type="ChEBI" id="CHEBI:18248"/>
    </ligandPart>
</feature>
<dbReference type="InterPro" id="IPR001128">
    <property type="entry name" value="Cyt_P450"/>
</dbReference>
<dbReference type="PANTHER" id="PTHR24286">
    <property type="entry name" value="CYTOCHROME P450 26"/>
    <property type="match status" value="1"/>
</dbReference>
<dbReference type="PRINTS" id="PR00385">
    <property type="entry name" value="P450"/>
</dbReference>